<comment type="caution">
    <text evidence="1">The sequence shown here is derived from an EMBL/GenBank/DDBJ whole genome shotgun (WGS) entry which is preliminary data.</text>
</comment>
<protein>
    <submittedName>
        <fullName evidence="1">Uncharacterized protein</fullName>
    </submittedName>
</protein>
<sequence length="43" mass="5205">MQLLFIHYPLKFFLLSTYTKKVWITLQGIRTYPHFAAYNPQKS</sequence>
<accession>E6JYM9</accession>
<dbReference type="Proteomes" id="UP000004946">
    <property type="component" value="Chromosome"/>
</dbReference>
<dbReference type="EMBL" id="AEON01000001">
    <property type="protein sequence ID" value="EFT83856.1"/>
    <property type="molecule type" value="Genomic_DNA"/>
</dbReference>
<proteinExistence type="predicted"/>
<keyword evidence="2" id="KW-1185">Reference proteome</keyword>
<gene>
    <name evidence="1" type="ORF">HMPREF0620_0861</name>
</gene>
<dbReference type="AlphaFoldDB" id="E6JYM9"/>
<evidence type="ECO:0000313" key="2">
    <source>
        <dbReference type="Proteomes" id="UP000004946"/>
    </source>
</evidence>
<name>E6JYM9_PARDN</name>
<dbReference type="HOGENOM" id="CLU_3237136_0_0_11"/>
<evidence type="ECO:0000313" key="1">
    <source>
        <dbReference type="EMBL" id="EFT83856.1"/>
    </source>
</evidence>
<organism evidence="1 2">
    <name type="scientific">Parascardovia denticolens DSM 10105 = JCM 12538</name>
    <dbReference type="NCBI Taxonomy" id="864564"/>
    <lineage>
        <taxon>Bacteria</taxon>
        <taxon>Bacillati</taxon>
        <taxon>Actinomycetota</taxon>
        <taxon>Actinomycetes</taxon>
        <taxon>Bifidobacteriales</taxon>
        <taxon>Bifidobacteriaceae</taxon>
        <taxon>Parascardovia</taxon>
    </lineage>
</organism>
<reference evidence="1 2" key="1">
    <citation type="submission" date="2010-12" db="EMBL/GenBank/DDBJ databases">
        <authorList>
            <person name="Muzny D."/>
            <person name="Qin X."/>
            <person name="Buhay C."/>
            <person name="Dugan-Rocha S."/>
            <person name="Ding Y."/>
            <person name="Chen G."/>
            <person name="Hawes A."/>
            <person name="Holder M."/>
            <person name="Jhangiani S."/>
            <person name="Johnson A."/>
            <person name="Khan Z."/>
            <person name="Li Z."/>
            <person name="Liu W."/>
            <person name="Liu X."/>
            <person name="Perez L."/>
            <person name="Shen H."/>
            <person name="Wang Q."/>
            <person name="Watt J."/>
            <person name="Xi L."/>
            <person name="Xin Y."/>
            <person name="Zhou J."/>
            <person name="Deng J."/>
            <person name="Jiang H."/>
            <person name="Liu Y."/>
            <person name="Qu J."/>
            <person name="Song X.-Z."/>
            <person name="Zhang L."/>
            <person name="Villasana D."/>
            <person name="Johnson A."/>
            <person name="Liu J."/>
            <person name="Liyanage D."/>
            <person name="Lorensuhewa L."/>
            <person name="Robinson T."/>
            <person name="Song A."/>
            <person name="Song B.-B."/>
            <person name="Dinh H."/>
            <person name="Thornton R."/>
            <person name="Coyle M."/>
            <person name="Francisco L."/>
            <person name="Jackson L."/>
            <person name="Javaid M."/>
            <person name="Korchina V."/>
            <person name="Kovar C."/>
            <person name="Mata R."/>
            <person name="Mathew T."/>
            <person name="Ngo R."/>
            <person name="Nguyen L."/>
            <person name="Nguyen N."/>
            <person name="Okwuonu G."/>
            <person name="Ongeri F."/>
            <person name="Pham C."/>
            <person name="Simmons D."/>
            <person name="Wilczek-Boney K."/>
            <person name="Hale W."/>
            <person name="Jakkamsetti A."/>
            <person name="Pham P."/>
            <person name="Ruth R."/>
            <person name="San Lucas F."/>
            <person name="Warren J."/>
            <person name="Zhang J."/>
            <person name="Zhao Z."/>
            <person name="Zhou C."/>
            <person name="Zhu D."/>
            <person name="Lee S."/>
            <person name="Bess C."/>
            <person name="Blankenburg K."/>
            <person name="Forbes L."/>
            <person name="Fu Q."/>
            <person name="Gubbala S."/>
            <person name="Hirani K."/>
            <person name="Jayaseelan J.C."/>
            <person name="Lara F."/>
            <person name="Munidasa M."/>
            <person name="Palculict T."/>
            <person name="Patil S."/>
            <person name="Pu L.-L."/>
            <person name="Saada N."/>
            <person name="Tang L."/>
            <person name="Weissenberger G."/>
            <person name="Zhu Y."/>
            <person name="Hemphill L."/>
            <person name="Shang Y."/>
            <person name="Youmans B."/>
            <person name="Ayvaz T."/>
            <person name="Ross M."/>
            <person name="Santibanez J."/>
            <person name="Aqrawi P."/>
            <person name="Gross S."/>
            <person name="Joshi V."/>
            <person name="Fowler G."/>
            <person name="Nazareth L."/>
            <person name="Reid J."/>
            <person name="Worley K."/>
            <person name="Petrosino J."/>
            <person name="Highlander S."/>
            <person name="Gibbs R."/>
        </authorList>
    </citation>
    <scope>NUCLEOTIDE SEQUENCE [LARGE SCALE GENOMIC DNA]</scope>
    <source>
        <strain evidence="1 2">DSM 10105</strain>
    </source>
</reference>